<feature type="compositionally biased region" description="Polar residues" evidence="1">
    <location>
        <begin position="32"/>
        <end position="49"/>
    </location>
</feature>
<reference evidence="2" key="1">
    <citation type="submission" date="2023-03" db="EMBL/GenBank/DDBJ databases">
        <title>Massive genome expansion in bonnet fungi (Mycena s.s.) driven by repeated elements and novel gene families across ecological guilds.</title>
        <authorList>
            <consortium name="Lawrence Berkeley National Laboratory"/>
            <person name="Harder C.B."/>
            <person name="Miyauchi S."/>
            <person name="Viragh M."/>
            <person name="Kuo A."/>
            <person name="Thoen E."/>
            <person name="Andreopoulos B."/>
            <person name="Lu D."/>
            <person name="Skrede I."/>
            <person name="Drula E."/>
            <person name="Henrissat B."/>
            <person name="Morin E."/>
            <person name="Kohler A."/>
            <person name="Barry K."/>
            <person name="LaButti K."/>
            <person name="Morin E."/>
            <person name="Salamov A."/>
            <person name="Lipzen A."/>
            <person name="Mereny Z."/>
            <person name="Hegedus B."/>
            <person name="Baldrian P."/>
            <person name="Stursova M."/>
            <person name="Weitz H."/>
            <person name="Taylor A."/>
            <person name="Grigoriev I.V."/>
            <person name="Nagy L.G."/>
            <person name="Martin F."/>
            <person name="Kauserud H."/>
        </authorList>
    </citation>
    <scope>NUCLEOTIDE SEQUENCE</scope>
    <source>
        <strain evidence="2">CBHHK067</strain>
    </source>
</reference>
<sequence length="150" mass="15518">MSSAESPRNRHGVAPLAANQTTAAATNLAPSVSPTLTADSVTLGRSNHPVTVPPAQGTSTAAYSATPDLAVAAQGPSADPQHSCYSGDSAPERTQLGYTRPSRQTPFDGTAGRAPISWDRVQKSQIAHLLEYESVNRAAQNVDRNNPGGA</sequence>
<feature type="compositionally biased region" description="Low complexity" evidence="1">
    <location>
        <begin position="14"/>
        <end position="30"/>
    </location>
</feature>
<feature type="region of interest" description="Disordered" evidence="1">
    <location>
        <begin position="1"/>
        <end position="116"/>
    </location>
</feature>
<organism evidence="2 3">
    <name type="scientific">Mycena rosella</name>
    <name type="common">Pink bonnet</name>
    <name type="synonym">Agaricus rosellus</name>
    <dbReference type="NCBI Taxonomy" id="1033263"/>
    <lineage>
        <taxon>Eukaryota</taxon>
        <taxon>Fungi</taxon>
        <taxon>Dikarya</taxon>
        <taxon>Basidiomycota</taxon>
        <taxon>Agaricomycotina</taxon>
        <taxon>Agaricomycetes</taxon>
        <taxon>Agaricomycetidae</taxon>
        <taxon>Agaricales</taxon>
        <taxon>Marasmiineae</taxon>
        <taxon>Mycenaceae</taxon>
        <taxon>Mycena</taxon>
    </lineage>
</organism>
<evidence type="ECO:0000313" key="3">
    <source>
        <dbReference type="Proteomes" id="UP001221757"/>
    </source>
</evidence>
<proteinExistence type="predicted"/>
<dbReference type="AlphaFoldDB" id="A0AAD7D3B4"/>
<dbReference type="Proteomes" id="UP001221757">
    <property type="component" value="Unassembled WGS sequence"/>
</dbReference>
<name>A0AAD7D3B4_MYCRO</name>
<comment type="caution">
    <text evidence="2">The sequence shown here is derived from an EMBL/GenBank/DDBJ whole genome shotgun (WGS) entry which is preliminary data.</text>
</comment>
<evidence type="ECO:0000256" key="1">
    <source>
        <dbReference type="SAM" id="MobiDB-lite"/>
    </source>
</evidence>
<gene>
    <name evidence="2" type="ORF">B0H17DRAFT_1140060</name>
</gene>
<keyword evidence="3" id="KW-1185">Reference proteome</keyword>
<accession>A0AAD7D3B4</accession>
<protein>
    <submittedName>
        <fullName evidence="2">Uncharacterized protein</fullName>
    </submittedName>
</protein>
<evidence type="ECO:0000313" key="2">
    <source>
        <dbReference type="EMBL" id="KAJ7676195.1"/>
    </source>
</evidence>
<dbReference type="EMBL" id="JARKIE010000145">
    <property type="protein sequence ID" value="KAJ7676195.1"/>
    <property type="molecule type" value="Genomic_DNA"/>
</dbReference>